<reference evidence="3 5" key="2">
    <citation type="submission" date="2020-08" db="EMBL/GenBank/DDBJ databases">
        <title>Sequencing the genomes of 1000 actinobacteria strains.</title>
        <authorList>
            <person name="Klenk H.-P."/>
        </authorList>
    </citation>
    <scope>NUCLEOTIDE SEQUENCE [LARGE SCALE GENOMIC DNA]</scope>
    <source>
        <strain evidence="3 5">DSM 9581</strain>
    </source>
</reference>
<dbReference type="Proteomes" id="UP000564629">
    <property type="component" value="Unassembled WGS sequence"/>
</dbReference>
<dbReference type="RefSeq" id="WP_146840929.1">
    <property type="nucleotide sequence ID" value="NZ_BJVQ01000156.1"/>
</dbReference>
<proteinExistence type="predicted"/>
<reference evidence="2 4" key="1">
    <citation type="submission" date="2019-07" db="EMBL/GenBank/DDBJ databases">
        <title>Whole genome shotgun sequence of Cellulomonas hominis NBRC 16055.</title>
        <authorList>
            <person name="Hosoyama A."/>
            <person name="Uohara A."/>
            <person name="Ohji S."/>
            <person name="Ichikawa N."/>
        </authorList>
    </citation>
    <scope>NUCLEOTIDE SEQUENCE [LARGE SCALE GENOMIC DNA]</scope>
    <source>
        <strain evidence="2 4">NBRC 16055</strain>
    </source>
</reference>
<keyword evidence="1" id="KW-1133">Transmembrane helix</keyword>
<feature type="transmembrane region" description="Helical" evidence="1">
    <location>
        <begin position="24"/>
        <end position="44"/>
    </location>
</feature>
<comment type="caution">
    <text evidence="2">The sequence shown here is derived from an EMBL/GenBank/DDBJ whole genome shotgun (WGS) entry which is preliminary data.</text>
</comment>
<organism evidence="2 4">
    <name type="scientific">Cellulomonas hominis</name>
    <dbReference type="NCBI Taxonomy" id="156981"/>
    <lineage>
        <taxon>Bacteria</taxon>
        <taxon>Bacillati</taxon>
        <taxon>Actinomycetota</taxon>
        <taxon>Actinomycetes</taxon>
        <taxon>Micrococcales</taxon>
        <taxon>Cellulomonadaceae</taxon>
        <taxon>Cellulomonas</taxon>
    </lineage>
</organism>
<gene>
    <name evidence="2" type="ORF">CHO01_40410</name>
    <name evidence="3" type="ORF">HNR08_001598</name>
</gene>
<accession>A0A511FI49</accession>
<keyword evidence="1" id="KW-0472">Membrane</keyword>
<dbReference type="AlphaFoldDB" id="A0A511FI49"/>
<evidence type="ECO:0000313" key="4">
    <source>
        <dbReference type="Proteomes" id="UP000321723"/>
    </source>
</evidence>
<evidence type="ECO:0000256" key="1">
    <source>
        <dbReference type="SAM" id="Phobius"/>
    </source>
</evidence>
<dbReference type="EMBL" id="BJVQ01000156">
    <property type="protein sequence ID" value="GEL48925.1"/>
    <property type="molecule type" value="Genomic_DNA"/>
</dbReference>
<name>A0A511FI49_9CELL</name>
<keyword evidence="1" id="KW-0812">Transmembrane</keyword>
<dbReference type="Proteomes" id="UP000321723">
    <property type="component" value="Unassembled WGS sequence"/>
</dbReference>
<sequence>MNPAPRQRDHEPAHDEALLNRNTILALSIVAVIAVAVVVVVIVVSSGAGSRPKDDTTSAARPPSVAGLLFDQAIAV</sequence>
<evidence type="ECO:0000313" key="2">
    <source>
        <dbReference type="EMBL" id="GEL48925.1"/>
    </source>
</evidence>
<protein>
    <submittedName>
        <fullName evidence="2">Uncharacterized protein</fullName>
    </submittedName>
</protein>
<evidence type="ECO:0000313" key="3">
    <source>
        <dbReference type="EMBL" id="MBB5472862.1"/>
    </source>
</evidence>
<evidence type="ECO:0000313" key="5">
    <source>
        <dbReference type="Proteomes" id="UP000564629"/>
    </source>
</evidence>
<dbReference type="EMBL" id="JACHDN010000001">
    <property type="protein sequence ID" value="MBB5472862.1"/>
    <property type="molecule type" value="Genomic_DNA"/>
</dbReference>
<keyword evidence="4" id="KW-1185">Reference proteome</keyword>